<organism evidence="2 3">
    <name type="scientific">Cyphomyrmex costatus</name>
    <dbReference type="NCBI Taxonomy" id="456900"/>
    <lineage>
        <taxon>Eukaryota</taxon>
        <taxon>Metazoa</taxon>
        <taxon>Ecdysozoa</taxon>
        <taxon>Arthropoda</taxon>
        <taxon>Hexapoda</taxon>
        <taxon>Insecta</taxon>
        <taxon>Pterygota</taxon>
        <taxon>Neoptera</taxon>
        <taxon>Endopterygota</taxon>
        <taxon>Hymenoptera</taxon>
        <taxon>Apocrita</taxon>
        <taxon>Aculeata</taxon>
        <taxon>Formicoidea</taxon>
        <taxon>Formicidae</taxon>
        <taxon>Myrmicinae</taxon>
        <taxon>Cyphomyrmex</taxon>
    </lineage>
</organism>
<evidence type="ECO:0000313" key="3">
    <source>
        <dbReference type="Proteomes" id="UP000078542"/>
    </source>
</evidence>
<dbReference type="STRING" id="456900.A0A151IDN6"/>
<feature type="transmembrane region" description="Helical" evidence="1">
    <location>
        <begin position="90"/>
        <end position="108"/>
    </location>
</feature>
<reference evidence="2 3" key="1">
    <citation type="submission" date="2016-03" db="EMBL/GenBank/DDBJ databases">
        <title>Cyphomyrmex costatus WGS genome.</title>
        <authorList>
            <person name="Nygaard S."/>
            <person name="Hu H."/>
            <person name="Boomsma J."/>
            <person name="Zhang G."/>
        </authorList>
    </citation>
    <scope>NUCLEOTIDE SEQUENCE [LARGE SCALE GENOMIC DNA]</scope>
    <source>
        <strain evidence="2">MS0001</strain>
        <tissue evidence="2">Whole body</tissue>
    </source>
</reference>
<gene>
    <name evidence="2" type="ORF">ALC62_10510</name>
</gene>
<proteinExistence type="predicted"/>
<keyword evidence="1" id="KW-0472">Membrane</keyword>
<sequence>IKILLMKIQEHCLSPKSDEETKIQNLHAQYGQKLGYAYTGFLLSHSVLYSLSTLLTRILYVKSEKTDETSNNEQIGLFYHISSRIDLDSYYVPIFIHCSICEFIYMFLLSVIDVLYLTVVEYCCGLFAALR</sequence>
<evidence type="ECO:0000256" key="1">
    <source>
        <dbReference type="SAM" id="Phobius"/>
    </source>
</evidence>
<evidence type="ECO:0000313" key="2">
    <source>
        <dbReference type="EMBL" id="KYM98782.1"/>
    </source>
</evidence>
<keyword evidence="1" id="KW-1133">Transmembrane helix</keyword>
<protein>
    <submittedName>
        <fullName evidence="2">Uncharacterized protein</fullName>
    </submittedName>
</protein>
<dbReference type="EMBL" id="KQ977928">
    <property type="protein sequence ID" value="KYM98782.1"/>
    <property type="molecule type" value="Genomic_DNA"/>
</dbReference>
<dbReference type="AlphaFoldDB" id="A0A151IDN6"/>
<feature type="non-terminal residue" evidence="2">
    <location>
        <position position="1"/>
    </location>
</feature>
<feature type="transmembrane region" description="Helical" evidence="1">
    <location>
        <begin position="35"/>
        <end position="55"/>
    </location>
</feature>
<dbReference type="Proteomes" id="UP000078542">
    <property type="component" value="Unassembled WGS sequence"/>
</dbReference>
<keyword evidence="3" id="KW-1185">Reference proteome</keyword>
<name>A0A151IDN6_9HYME</name>
<keyword evidence="1" id="KW-0812">Transmembrane</keyword>
<accession>A0A151IDN6</accession>